<evidence type="ECO:0000313" key="2">
    <source>
        <dbReference type="Proteomes" id="UP001283361"/>
    </source>
</evidence>
<protein>
    <submittedName>
        <fullName evidence="1">Uncharacterized protein</fullName>
    </submittedName>
</protein>
<organism evidence="1 2">
    <name type="scientific">Elysia crispata</name>
    <name type="common">lettuce slug</name>
    <dbReference type="NCBI Taxonomy" id="231223"/>
    <lineage>
        <taxon>Eukaryota</taxon>
        <taxon>Metazoa</taxon>
        <taxon>Spiralia</taxon>
        <taxon>Lophotrochozoa</taxon>
        <taxon>Mollusca</taxon>
        <taxon>Gastropoda</taxon>
        <taxon>Heterobranchia</taxon>
        <taxon>Euthyneura</taxon>
        <taxon>Panpulmonata</taxon>
        <taxon>Sacoglossa</taxon>
        <taxon>Placobranchoidea</taxon>
        <taxon>Plakobranchidae</taxon>
        <taxon>Elysia</taxon>
    </lineage>
</organism>
<accession>A0AAE1DHS0</accession>
<keyword evidence="2" id="KW-1185">Reference proteome</keyword>
<dbReference type="AlphaFoldDB" id="A0AAE1DHS0"/>
<proteinExistence type="predicted"/>
<evidence type="ECO:0000313" key="1">
    <source>
        <dbReference type="EMBL" id="KAK3771046.1"/>
    </source>
</evidence>
<name>A0AAE1DHS0_9GAST</name>
<dbReference type="EMBL" id="JAWDGP010003778">
    <property type="protein sequence ID" value="KAK3771046.1"/>
    <property type="molecule type" value="Genomic_DNA"/>
</dbReference>
<dbReference type="Proteomes" id="UP001283361">
    <property type="component" value="Unassembled WGS sequence"/>
</dbReference>
<comment type="caution">
    <text evidence="1">The sequence shown here is derived from an EMBL/GenBank/DDBJ whole genome shotgun (WGS) entry which is preliminary data.</text>
</comment>
<gene>
    <name evidence="1" type="ORF">RRG08_002094</name>
</gene>
<reference evidence="1" key="1">
    <citation type="journal article" date="2023" name="G3 (Bethesda)">
        <title>A reference genome for the long-term kleptoplast-retaining sea slug Elysia crispata morphotype clarki.</title>
        <authorList>
            <person name="Eastman K.E."/>
            <person name="Pendleton A.L."/>
            <person name="Shaikh M.A."/>
            <person name="Suttiyut T."/>
            <person name="Ogas R."/>
            <person name="Tomko P."/>
            <person name="Gavelis G."/>
            <person name="Widhalm J.R."/>
            <person name="Wisecaver J.H."/>
        </authorList>
    </citation>
    <scope>NUCLEOTIDE SEQUENCE</scope>
    <source>
        <strain evidence="1">ECLA1</strain>
    </source>
</reference>
<sequence length="200" mass="21991">MGHPFEGSYGSFQRALSATQLNDDRLDTPTKDVLFRSKLHICTSAIGLSCTETISRIQIIAFRGRNPCDRELLAKTKAVAGRRSRRGQHTLRSGVFLGQVQFPDKTHVGKPNPVSNSCSVCFIEDTTMDDNYVIRFIIVKSRVEVEPVGSWQEIVPAGHAPSSDYGLPTVQSHSSDGGLLTVLWAESISIVIFVSTISKR</sequence>